<evidence type="ECO:0000256" key="1">
    <source>
        <dbReference type="SAM" id="Coils"/>
    </source>
</evidence>
<evidence type="ECO:0000313" key="4">
    <source>
        <dbReference type="Proteomes" id="UP001516023"/>
    </source>
</evidence>
<name>A0ABD3QDS6_9STRA</name>
<dbReference type="EMBL" id="JABMIG020000047">
    <property type="protein sequence ID" value="KAL3798257.1"/>
    <property type="molecule type" value="Genomic_DNA"/>
</dbReference>
<reference evidence="3 4" key="1">
    <citation type="journal article" date="2020" name="G3 (Bethesda)">
        <title>Improved Reference Genome for Cyclotella cryptica CCMP332, a Model for Cell Wall Morphogenesis, Salinity Adaptation, and Lipid Production in Diatoms (Bacillariophyta).</title>
        <authorList>
            <person name="Roberts W.R."/>
            <person name="Downey K.M."/>
            <person name="Ruck E.C."/>
            <person name="Traller J.C."/>
            <person name="Alverson A.J."/>
        </authorList>
    </citation>
    <scope>NUCLEOTIDE SEQUENCE [LARGE SCALE GENOMIC DNA]</scope>
    <source>
        <strain evidence="3 4">CCMP332</strain>
    </source>
</reference>
<comment type="caution">
    <text evidence="3">The sequence shown here is derived from an EMBL/GenBank/DDBJ whole genome shotgun (WGS) entry which is preliminary data.</text>
</comment>
<evidence type="ECO:0000256" key="2">
    <source>
        <dbReference type="SAM" id="MobiDB-lite"/>
    </source>
</evidence>
<keyword evidence="4" id="KW-1185">Reference proteome</keyword>
<keyword evidence="1" id="KW-0175">Coiled coil</keyword>
<proteinExistence type="predicted"/>
<dbReference type="AlphaFoldDB" id="A0ABD3QDS6"/>
<evidence type="ECO:0000313" key="3">
    <source>
        <dbReference type="EMBL" id="KAL3798257.1"/>
    </source>
</evidence>
<feature type="compositionally biased region" description="Basic and acidic residues" evidence="2">
    <location>
        <begin position="141"/>
        <end position="158"/>
    </location>
</feature>
<feature type="region of interest" description="Disordered" evidence="2">
    <location>
        <begin position="117"/>
        <end position="190"/>
    </location>
</feature>
<organism evidence="3 4">
    <name type="scientific">Cyclotella cryptica</name>
    <dbReference type="NCBI Taxonomy" id="29204"/>
    <lineage>
        <taxon>Eukaryota</taxon>
        <taxon>Sar</taxon>
        <taxon>Stramenopiles</taxon>
        <taxon>Ochrophyta</taxon>
        <taxon>Bacillariophyta</taxon>
        <taxon>Coscinodiscophyceae</taxon>
        <taxon>Thalassiosirophycidae</taxon>
        <taxon>Stephanodiscales</taxon>
        <taxon>Stephanodiscaceae</taxon>
        <taxon>Cyclotella</taxon>
    </lineage>
</organism>
<feature type="compositionally biased region" description="Low complexity" evidence="2">
    <location>
        <begin position="60"/>
        <end position="74"/>
    </location>
</feature>
<feature type="coiled-coil region" evidence="1">
    <location>
        <begin position="536"/>
        <end position="584"/>
    </location>
</feature>
<feature type="compositionally biased region" description="Polar residues" evidence="2">
    <location>
        <begin position="163"/>
        <end position="172"/>
    </location>
</feature>
<feature type="coiled-coil region" evidence="1">
    <location>
        <begin position="466"/>
        <end position="500"/>
    </location>
</feature>
<dbReference type="Proteomes" id="UP001516023">
    <property type="component" value="Unassembled WGS sequence"/>
</dbReference>
<protein>
    <submittedName>
        <fullName evidence="3">Uncharacterized protein</fullName>
    </submittedName>
</protein>
<accession>A0ABD3QDS6</accession>
<feature type="region of interest" description="Disordered" evidence="2">
    <location>
        <begin position="36"/>
        <end position="77"/>
    </location>
</feature>
<sequence length="680" mass="76497">MSPKHIIPTDYVPLENIPPLPFAPDAMPLKMTKDAGDNIPDPPMVRRRSTAESPLKHPGTPTSTATTTSTIRSSNAGGLNANKKVMEVTITVLSLDGLIAKLDETKERTSLLKDGLSNLSSHGLSLSKHGLTRLSSHGKRKTDEDEQKKSTCKTKDGLCRLSSHGTSRTTESPPKEKSVSTKAGSLSISCDEKRTTNEDIVSNDSVSSKKPETATLVASFSHSLTKKDVLFTHIPSHPMQLALKSTVQPIAYWSSKVDLDDADQALSTLKFKRPFVEDSNVPNKYIPQKCPISLSVSRNGRLIKIGSADVVINGNEDGERSLSALVISNTKTAKSKRPTAMYKGKDTYPMFKAKGDNVSFGLRPDAKLRVLVHVGEPRAKVCARKKLETEHDFPIKEIKHKAELHDFPIKEIIERVENKAERHDFPIKEIIERVENKTDSNCTEEASECSTEQEVWEEYVVEDNELRHLREQLAKSEHANKILQHEIAESRDALQLENEKYEQFCWELEQVKQKSDSTIESLREELHVARCEAAMLPVYEARITELLEELKSKEDQLKKRAEELKEKDEEIACLREEIQEVRVGFKSQVDALLWDAEDNSHVDDQSIHSHLTSLSQQSQPKTDKWLAAELSKEFVGFKNAFLRKDLRRQPSMDEFAVASNKSVRWEHVEEEVNLVSDDEA</sequence>
<feature type="compositionally biased region" description="Low complexity" evidence="2">
    <location>
        <begin position="117"/>
        <end position="129"/>
    </location>
</feature>
<gene>
    <name evidence="3" type="ORF">HJC23_000171</name>
</gene>